<evidence type="ECO:0000313" key="2">
    <source>
        <dbReference type="Proteomes" id="UP000011115"/>
    </source>
</evidence>
<accession>M1DHT7</accession>
<reference evidence="2" key="1">
    <citation type="journal article" date="2011" name="Nature">
        <title>Genome sequence and analysis of the tuber crop potato.</title>
        <authorList>
            <consortium name="The Potato Genome Sequencing Consortium"/>
        </authorList>
    </citation>
    <scope>NUCLEOTIDE SEQUENCE [LARGE SCALE GENOMIC DNA]</scope>
    <source>
        <strain evidence="2">cv. DM1-3 516 R44</strain>
    </source>
</reference>
<dbReference type="InParanoid" id="M1DHT7"/>
<dbReference type="Proteomes" id="UP000011115">
    <property type="component" value="Unassembled WGS sequence"/>
</dbReference>
<organism evidence="1 2">
    <name type="scientific">Solanum tuberosum</name>
    <name type="common">Potato</name>
    <dbReference type="NCBI Taxonomy" id="4113"/>
    <lineage>
        <taxon>Eukaryota</taxon>
        <taxon>Viridiplantae</taxon>
        <taxon>Streptophyta</taxon>
        <taxon>Embryophyta</taxon>
        <taxon>Tracheophyta</taxon>
        <taxon>Spermatophyta</taxon>
        <taxon>Magnoliopsida</taxon>
        <taxon>eudicotyledons</taxon>
        <taxon>Gunneridae</taxon>
        <taxon>Pentapetalae</taxon>
        <taxon>asterids</taxon>
        <taxon>lamiids</taxon>
        <taxon>Solanales</taxon>
        <taxon>Solanaceae</taxon>
        <taxon>Solanoideae</taxon>
        <taxon>Solaneae</taxon>
        <taxon>Solanum</taxon>
    </lineage>
</organism>
<evidence type="ECO:0000313" key="1">
    <source>
        <dbReference type="EnsemblPlants" id="PGSC0003DMT400089270"/>
    </source>
</evidence>
<dbReference type="EnsemblPlants" id="PGSC0003DMT400089270">
    <property type="protein sequence ID" value="PGSC0003DMT400089270"/>
    <property type="gene ID" value="PGSC0003DMG400038841"/>
</dbReference>
<dbReference type="AlphaFoldDB" id="M1DHT7"/>
<sequence>MCFEGSFGDISGNRRYNRGSALRYTSSPFISYLQHICVLGLSTLEQKVNMRSIGYSPNVFDDSQIFLSLFF</sequence>
<keyword evidence="2" id="KW-1185">Reference proteome</keyword>
<dbReference type="Gramene" id="PGSC0003DMT400089270">
    <property type="protein sequence ID" value="PGSC0003DMT400089270"/>
    <property type="gene ID" value="PGSC0003DMG400038841"/>
</dbReference>
<dbReference type="HOGENOM" id="CLU_189473_0_0_1"/>
<name>M1DHT7_SOLTU</name>
<dbReference type="PaxDb" id="4113-PGSC0003DMT400089270"/>
<proteinExistence type="predicted"/>
<reference evidence="1" key="2">
    <citation type="submission" date="2015-06" db="UniProtKB">
        <authorList>
            <consortium name="EnsemblPlants"/>
        </authorList>
    </citation>
    <scope>IDENTIFICATION</scope>
    <source>
        <strain evidence="1">DM1-3 516 R44</strain>
    </source>
</reference>
<protein>
    <submittedName>
        <fullName evidence="1">Uncharacterized protein</fullName>
    </submittedName>
</protein>